<evidence type="ECO:0000256" key="1">
    <source>
        <dbReference type="SAM" id="MobiDB-lite"/>
    </source>
</evidence>
<reference evidence="3 4" key="1">
    <citation type="submission" date="2014-02" db="EMBL/GenBank/DDBJ databases">
        <title>Whole genome sequence of Sphingobium chlorophenolicum NBRC 16172.</title>
        <authorList>
            <person name="Gan H.M."/>
            <person name="Gan H.Y."/>
            <person name="Chew T.H."/>
            <person name="Savka M.A."/>
        </authorList>
    </citation>
    <scope>NUCLEOTIDE SEQUENCE [LARGE SCALE GENOMIC DNA]</scope>
    <source>
        <strain evidence="3 4">NBRC 16172</strain>
    </source>
</reference>
<proteinExistence type="predicted"/>
<comment type="caution">
    <text evidence="3">The sequence shown here is derived from an EMBL/GenBank/DDBJ whole genome shotgun (WGS) entry which is preliminary data.</text>
</comment>
<keyword evidence="2" id="KW-0732">Signal</keyword>
<evidence type="ECO:0000256" key="2">
    <source>
        <dbReference type="SAM" id="SignalP"/>
    </source>
</evidence>
<dbReference type="AlphaFoldDB" id="A0A081RB60"/>
<feature type="signal peptide" evidence="2">
    <location>
        <begin position="1"/>
        <end position="37"/>
    </location>
</feature>
<dbReference type="Proteomes" id="UP000028411">
    <property type="component" value="Unassembled WGS sequence"/>
</dbReference>
<dbReference type="EMBL" id="JFHR01000043">
    <property type="protein sequence ID" value="KEQ52433.1"/>
    <property type="molecule type" value="Genomic_DNA"/>
</dbReference>
<name>A0A081RB60_SPHCR</name>
<sequence>MTAAGRVRATGETMMRKSLLIVLLLPAAASCAPSDQADSGDSTFAPSNMSAGTVPDGVPGEGAGSAMTDGETSTRGAVSASESPSSTPGSSATGSATQNGSGR</sequence>
<evidence type="ECO:0000313" key="4">
    <source>
        <dbReference type="Proteomes" id="UP000028411"/>
    </source>
</evidence>
<evidence type="ECO:0008006" key="5">
    <source>
        <dbReference type="Google" id="ProtNLM"/>
    </source>
</evidence>
<protein>
    <recommendedName>
        <fullName evidence="5">Lipoprotein</fullName>
    </recommendedName>
</protein>
<accession>A0A081RB60</accession>
<feature type="region of interest" description="Disordered" evidence="1">
    <location>
        <begin position="30"/>
        <end position="103"/>
    </location>
</feature>
<dbReference type="PROSITE" id="PS51257">
    <property type="entry name" value="PROKAR_LIPOPROTEIN"/>
    <property type="match status" value="1"/>
</dbReference>
<evidence type="ECO:0000313" key="3">
    <source>
        <dbReference type="EMBL" id="KEQ52433.1"/>
    </source>
</evidence>
<gene>
    <name evidence="3" type="ORF">BV95_03327</name>
</gene>
<feature type="chain" id="PRO_5001763167" description="Lipoprotein" evidence="2">
    <location>
        <begin position="38"/>
        <end position="103"/>
    </location>
</feature>
<feature type="compositionally biased region" description="Polar residues" evidence="1">
    <location>
        <begin position="36"/>
        <end position="51"/>
    </location>
</feature>
<organism evidence="3 4">
    <name type="scientific">Sphingobium chlorophenolicum</name>
    <dbReference type="NCBI Taxonomy" id="46429"/>
    <lineage>
        <taxon>Bacteria</taxon>
        <taxon>Pseudomonadati</taxon>
        <taxon>Pseudomonadota</taxon>
        <taxon>Alphaproteobacteria</taxon>
        <taxon>Sphingomonadales</taxon>
        <taxon>Sphingomonadaceae</taxon>
        <taxon>Sphingobium</taxon>
    </lineage>
</organism>
<feature type="compositionally biased region" description="Low complexity" evidence="1">
    <location>
        <begin position="79"/>
        <end position="97"/>
    </location>
</feature>